<dbReference type="SUPFAM" id="SSF51338">
    <property type="entry name" value="Composite domain of metallo-dependent hydrolases"/>
    <property type="match status" value="2"/>
</dbReference>
<feature type="domain" description="Amidohydrolase-related" evidence="6">
    <location>
        <begin position="83"/>
        <end position="438"/>
    </location>
</feature>
<feature type="signal peptide" evidence="5">
    <location>
        <begin position="1"/>
        <end position="22"/>
    </location>
</feature>
<dbReference type="Proteomes" id="UP001492380">
    <property type="component" value="Unassembled WGS sequence"/>
</dbReference>
<gene>
    <name evidence="7" type="ORF">HDK90DRAFT_191492</name>
</gene>
<accession>A0ABR1YWS8</accession>
<keyword evidence="8" id="KW-1185">Reference proteome</keyword>
<name>A0ABR1YWS8_9PEZI</name>
<evidence type="ECO:0000259" key="6">
    <source>
        <dbReference type="Pfam" id="PF01979"/>
    </source>
</evidence>
<dbReference type="Pfam" id="PF01979">
    <property type="entry name" value="Amidohydro_1"/>
    <property type="match status" value="1"/>
</dbReference>
<evidence type="ECO:0000313" key="7">
    <source>
        <dbReference type="EMBL" id="KAK8240671.1"/>
    </source>
</evidence>
<keyword evidence="5" id="KW-0732">Signal</keyword>
<dbReference type="InterPro" id="IPR011059">
    <property type="entry name" value="Metal-dep_hydrolase_composite"/>
</dbReference>
<dbReference type="InterPro" id="IPR032466">
    <property type="entry name" value="Metal_Hydrolase"/>
</dbReference>
<dbReference type="PANTHER" id="PTHR11271">
    <property type="entry name" value="GUANINE DEAMINASE"/>
    <property type="match status" value="1"/>
</dbReference>
<organism evidence="7 8">
    <name type="scientific">Phyllosticta capitalensis</name>
    <dbReference type="NCBI Taxonomy" id="121624"/>
    <lineage>
        <taxon>Eukaryota</taxon>
        <taxon>Fungi</taxon>
        <taxon>Dikarya</taxon>
        <taxon>Ascomycota</taxon>
        <taxon>Pezizomycotina</taxon>
        <taxon>Dothideomycetes</taxon>
        <taxon>Dothideomycetes incertae sedis</taxon>
        <taxon>Botryosphaeriales</taxon>
        <taxon>Phyllostictaceae</taxon>
        <taxon>Phyllosticta</taxon>
    </lineage>
</organism>
<keyword evidence="2" id="KW-0479">Metal-binding</keyword>
<keyword evidence="4" id="KW-0862">Zinc</keyword>
<comment type="cofactor">
    <cofactor evidence="1">
        <name>Zn(2+)</name>
        <dbReference type="ChEBI" id="CHEBI:29105"/>
    </cofactor>
</comment>
<evidence type="ECO:0000256" key="2">
    <source>
        <dbReference type="ARBA" id="ARBA00022723"/>
    </source>
</evidence>
<evidence type="ECO:0000256" key="3">
    <source>
        <dbReference type="ARBA" id="ARBA00022801"/>
    </source>
</evidence>
<dbReference type="PANTHER" id="PTHR11271:SF37">
    <property type="entry name" value="FAMILY PROTEIN, PUTATIVE (AFU_ORTHOLOGUE AFUA_4G00460)-RELATED"/>
    <property type="match status" value="1"/>
</dbReference>
<dbReference type="EMBL" id="JBBWRZ010000003">
    <property type="protein sequence ID" value="KAK8240671.1"/>
    <property type="molecule type" value="Genomic_DNA"/>
</dbReference>
<protein>
    <recommendedName>
        <fullName evidence="6">Amidohydrolase-related domain-containing protein</fullName>
    </recommendedName>
</protein>
<evidence type="ECO:0000313" key="8">
    <source>
        <dbReference type="Proteomes" id="UP001492380"/>
    </source>
</evidence>
<evidence type="ECO:0000256" key="5">
    <source>
        <dbReference type="SAM" id="SignalP"/>
    </source>
</evidence>
<comment type="caution">
    <text evidence="7">The sequence shown here is derived from an EMBL/GenBank/DDBJ whole genome shotgun (WGS) entry which is preliminary data.</text>
</comment>
<dbReference type="Gene3D" id="3.20.20.140">
    <property type="entry name" value="Metal-dependent hydrolases"/>
    <property type="match status" value="1"/>
</dbReference>
<feature type="chain" id="PRO_5045521591" description="Amidohydrolase-related domain-containing protein" evidence="5">
    <location>
        <begin position="23"/>
        <end position="503"/>
    </location>
</feature>
<dbReference type="Gene3D" id="2.30.40.10">
    <property type="entry name" value="Urease, subunit C, domain 1"/>
    <property type="match status" value="1"/>
</dbReference>
<dbReference type="SUPFAM" id="SSF51556">
    <property type="entry name" value="Metallo-dependent hydrolases"/>
    <property type="match status" value="1"/>
</dbReference>
<evidence type="ECO:0000256" key="4">
    <source>
        <dbReference type="ARBA" id="ARBA00022833"/>
    </source>
</evidence>
<sequence length="503" mass="55349">MARSALVPALLVTCSFAVPAFASSVLFERGTIITFNNASQSLEVLRNASLLTSSDRITAIFEDSNANITIPPGTQRVSAEGKIISPGFVDTHRHGWQTAYKTLGSNTTLAEYFDRYGEFTQAGTVFKADDVYLGQLVGIYEALNSGVTTILEHAHATFSNETAAAYLNASIDSGVRMWFCYALHTLSNGFSVADQMANYKDLIRDERLPESLVKMGLAYDAFASASDDEIRSVLDLAKNTDAAALTTHYLGGPWFDANSPSRLNEFAFLNTSMPIVFSHASFITPDDAVLLRKYNHYISTTPESEMHYGHGHEFSAFIQDQAAIGVDTHFTYSTDIITQVRIWLQSTRLKLFSQTMRDWKIPRNNPMSVNQAFLLATRSGGLALHRPDIGVLQVGAKADIVVFDGNSPNMLGWVDPIAAIILHSHVGDIKHVLVDGKWRKRDGELVLGQNRTAIEQRFLQSARIIQKIWETTPLPDLEGVYSNGIVYGSAMTVDVEKGNGTGY</sequence>
<proteinExistence type="predicted"/>
<dbReference type="InterPro" id="IPR051607">
    <property type="entry name" value="Metallo-dep_hydrolases"/>
</dbReference>
<evidence type="ECO:0000256" key="1">
    <source>
        <dbReference type="ARBA" id="ARBA00001947"/>
    </source>
</evidence>
<keyword evidence="3" id="KW-0378">Hydrolase</keyword>
<reference evidence="7 8" key="1">
    <citation type="submission" date="2024-04" db="EMBL/GenBank/DDBJ databases">
        <title>Phyllosticta paracitricarpa is synonymous to the EU quarantine fungus P. citricarpa based on phylogenomic analyses.</title>
        <authorList>
            <consortium name="Lawrence Berkeley National Laboratory"/>
            <person name="Van Ingen-Buijs V.A."/>
            <person name="Van Westerhoven A.C."/>
            <person name="Haridas S."/>
            <person name="Skiadas P."/>
            <person name="Martin F."/>
            <person name="Groenewald J.Z."/>
            <person name="Crous P.W."/>
            <person name="Seidl M.F."/>
        </authorList>
    </citation>
    <scope>NUCLEOTIDE SEQUENCE [LARGE SCALE GENOMIC DNA]</scope>
    <source>
        <strain evidence="7 8">CBS 123374</strain>
    </source>
</reference>
<dbReference type="InterPro" id="IPR006680">
    <property type="entry name" value="Amidohydro-rel"/>
</dbReference>